<sequence length="112" mass="12800">MKTFKLPFFLLLMVSMLLPGCAVTYVDENGHKNIIGFVNVKTESIEERTLFADETVDVSALGLMFFNSSEQSFVAFGYGRETNTYLKNNVLLLNELDLKKKQCLTDERMEDE</sequence>
<feature type="signal peptide" evidence="1">
    <location>
        <begin position="1"/>
        <end position="24"/>
    </location>
</feature>
<feature type="chain" id="PRO_5002086859" description="Lipoprotein" evidence="1">
    <location>
        <begin position="25"/>
        <end position="112"/>
    </location>
</feature>
<keyword evidence="1" id="KW-0732">Signal</keyword>
<protein>
    <recommendedName>
        <fullName evidence="4">Lipoprotein</fullName>
    </recommendedName>
</protein>
<name>A0A0B3XY65_9ALTE</name>
<organism evidence="2 3">
    <name type="scientific">Alteromonas marina</name>
    <dbReference type="NCBI Taxonomy" id="203795"/>
    <lineage>
        <taxon>Bacteria</taxon>
        <taxon>Pseudomonadati</taxon>
        <taxon>Pseudomonadota</taxon>
        <taxon>Gammaproteobacteria</taxon>
        <taxon>Alteromonadales</taxon>
        <taxon>Alteromonadaceae</taxon>
        <taxon>Alteromonas/Salinimonas group</taxon>
        <taxon>Alteromonas</taxon>
    </lineage>
</organism>
<comment type="caution">
    <text evidence="2">The sequence shown here is derived from an EMBL/GenBank/DDBJ whole genome shotgun (WGS) entry which is preliminary data.</text>
</comment>
<dbReference type="AlphaFoldDB" id="A0A0B3XY65"/>
<keyword evidence="3" id="KW-1185">Reference proteome</keyword>
<evidence type="ECO:0000313" key="2">
    <source>
        <dbReference type="EMBL" id="KHT54456.1"/>
    </source>
</evidence>
<reference evidence="2 3" key="1">
    <citation type="submission" date="2014-12" db="EMBL/GenBank/DDBJ databases">
        <title>Genome sequencing of Alteromonas marina AD001.</title>
        <authorList>
            <person name="Adrian T.G.S."/>
            <person name="Chan K.G."/>
        </authorList>
    </citation>
    <scope>NUCLEOTIDE SEQUENCE [LARGE SCALE GENOMIC DNA]</scope>
    <source>
        <strain evidence="2 3">AD001</strain>
    </source>
</reference>
<evidence type="ECO:0000256" key="1">
    <source>
        <dbReference type="SAM" id="SignalP"/>
    </source>
</evidence>
<dbReference type="EMBL" id="JWLW01000012">
    <property type="protein sequence ID" value="KHT54456.1"/>
    <property type="molecule type" value="Genomic_DNA"/>
</dbReference>
<dbReference type="OrthoDB" id="6290690at2"/>
<dbReference type="RefSeq" id="WP_039219099.1">
    <property type="nucleotide sequence ID" value="NZ_JWLW01000012.1"/>
</dbReference>
<gene>
    <name evidence="2" type="ORF">RJ41_08065</name>
</gene>
<evidence type="ECO:0008006" key="4">
    <source>
        <dbReference type="Google" id="ProtNLM"/>
    </source>
</evidence>
<dbReference type="Proteomes" id="UP000031197">
    <property type="component" value="Unassembled WGS sequence"/>
</dbReference>
<evidence type="ECO:0000313" key="3">
    <source>
        <dbReference type="Proteomes" id="UP000031197"/>
    </source>
</evidence>
<proteinExistence type="predicted"/>
<accession>A0A0B3XY65</accession>